<evidence type="ECO:0000313" key="2">
    <source>
        <dbReference type="EMBL" id="GAJ08652.1"/>
    </source>
</evidence>
<reference evidence="2" key="1">
    <citation type="journal article" date="2014" name="Front. Microbiol.">
        <title>High frequency of phylogenetically diverse reductive dehalogenase-homologous genes in deep subseafloor sedimentary metagenomes.</title>
        <authorList>
            <person name="Kawai M."/>
            <person name="Futagami T."/>
            <person name="Toyoda A."/>
            <person name="Takaki Y."/>
            <person name="Nishi S."/>
            <person name="Hori S."/>
            <person name="Arai W."/>
            <person name="Tsubouchi T."/>
            <person name="Morono Y."/>
            <person name="Uchiyama I."/>
            <person name="Ito T."/>
            <person name="Fujiyama A."/>
            <person name="Inagaki F."/>
            <person name="Takami H."/>
        </authorList>
    </citation>
    <scope>NUCLEOTIDE SEQUENCE</scope>
    <source>
        <strain evidence="2">Expedition CK06-06</strain>
    </source>
</reference>
<feature type="non-terminal residue" evidence="2">
    <location>
        <position position="211"/>
    </location>
</feature>
<evidence type="ECO:0000259" key="1">
    <source>
        <dbReference type="Pfam" id="PF13472"/>
    </source>
</evidence>
<sequence length="211" mass="24374">MQILENLINKWKLNPQKPIRVVAFGSSNTELHWHSLGHFNWVSWLSSAMREWIGRHATIINSGIGGETSKDLLKRIDRDVLSFNPDLVIITIGGNDTWKGLTIQEYQNFLTHTVEKIKDIKAMPVLQTYYCLLYNQMDKIFQRFPQIVEVNRDLSNEMNIPLIDQYKYFSPFYENDPNTYSDLMLDGLHVNPIGNAIMGIIASRSFSLPDP</sequence>
<dbReference type="InterPro" id="IPR013830">
    <property type="entry name" value="SGNH_hydro"/>
</dbReference>
<dbReference type="InterPro" id="IPR051532">
    <property type="entry name" value="Ester_Hydrolysis_Enzymes"/>
</dbReference>
<dbReference type="SUPFAM" id="SSF52266">
    <property type="entry name" value="SGNH hydrolase"/>
    <property type="match status" value="1"/>
</dbReference>
<comment type="caution">
    <text evidence="2">The sequence shown here is derived from an EMBL/GenBank/DDBJ whole genome shotgun (WGS) entry which is preliminary data.</text>
</comment>
<dbReference type="PANTHER" id="PTHR30383">
    <property type="entry name" value="THIOESTERASE 1/PROTEASE 1/LYSOPHOSPHOLIPASE L1"/>
    <property type="match status" value="1"/>
</dbReference>
<dbReference type="CDD" id="cd00229">
    <property type="entry name" value="SGNH_hydrolase"/>
    <property type="match status" value="1"/>
</dbReference>
<dbReference type="Gene3D" id="3.40.50.1110">
    <property type="entry name" value="SGNH hydrolase"/>
    <property type="match status" value="1"/>
</dbReference>
<gene>
    <name evidence="2" type="ORF">S12H4_49005</name>
</gene>
<feature type="domain" description="SGNH hydrolase-type esterase" evidence="1">
    <location>
        <begin position="23"/>
        <end position="197"/>
    </location>
</feature>
<dbReference type="InterPro" id="IPR036514">
    <property type="entry name" value="SGNH_hydro_sf"/>
</dbReference>
<dbReference type="Pfam" id="PF13472">
    <property type="entry name" value="Lipase_GDSL_2"/>
    <property type="match status" value="1"/>
</dbReference>
<dbReference type="PANTHER" id="PTHR30383:SF5">
    <property type="entry name" value="SGNH HYDROLASE-TYPE ESTERASE DOMAIN-CONTAINING PROTEIN"/>
    <property type="match status" value="1"/>
</dbReference>
<organism evidence="2">
    <name type="scientific">marine sediment metagenome</name>
    <dbReference type="NCBI Taxonomy" id="412755"/>
    <lineage>
        <taxon>unclassified sequences</taxon>
        <taxon>metagenomes</taxon>
        <taxon>ecological metagenomes</taxon>
    </lineage>
</organism>
<dbReference type="EMBL" id="BARW01030689">
    <property type="protein sequence ID" value="GAJ08652.1"/>
    <property type="molecule type" value="Genomic_DNA"/>
</dbReference>
<accession>X1UYI6</accession>
<proteinExistence type="predicted"/>
<protein>
    <recommendedName>
        <fullName evidence="1">SGNH hydrolase-type esterase domain-containing protein</fullName>
    </recommendedName>
</protein>
<dbReference type="GO" id="GO:0004622">
    <property type="term" value="F:phosphatidylcholine lysophospholipase activity"/>
    <property type="evidence" value="ECO:0007669"/>
    <property type="project" value="TreeGrafter"/>
</dbReference>
<dbReference type="AlphaFoldDB" id="X1UYI6"/>
<name>X1UYI6_9ZZZZ</name>